<keyword evidence="3" id="KW-1185">Reference proteome</keyword>
<dbReference type="Pfam" id="PF01182">
    <property type="entry name" value="Glucosamine_iso"/>
    <property type="match status" value="1"/>
</dbReference>
<evidence type="ECO:0000259" key="1">
    <source>
        <dbReference type="Pfam" id="PF01182"/>
    </source>
</evidence>
<dbReference type="Gene3D" id="3.40.50.1360">
    <property type="match status" value="1"/>
</dbReference>
<dbReference type="RefSeq" id="WP_141150429.1">
    <property type="nucleotide sequence ID" value="NZ_VHLG01000013.1"/>
</dbReference>
<dbReference type="InterPro" id="IPR006148">
    <property type="entry name" value="Glc/Gal-6P_isomerase"/>
</dbReference>
<proteinExistence type="predicted"/>
<dbReference type="GO" id="GO:0042802">
    <property type="term" value="F:identical protein binding"/>
    <property type="evidence" value="ECO:0007669"/>
    <property type="project" value="TreeGrafter"/>
</dbReference>
<sequence>MEHLKYGELEVLVGSTDQEQGEAAAEALATTIKAELAKKDEICIIMALGAAQPQFFTAIKARNDIEWSKITVLHVDTYMGVHESQEESGASRMRKHLLNEVKPKAFYPMNGAAPSLEDELARYTKIYNDHQPVLCVVGIGESGHLAFNDPPADFDTKDVIRVVALDPTTRGQVFKNGIFKTMDAVPKYGLSLTMHALLKPGRVLALVHEKDKAPVIKTALEGPVTFMCPASLLKKTPQATLYLNQDAASLLDR</sequence>
<reference evidence="2 3" key="1">
    <citation type="submission" date="2019-06" db="EMBL/GenBank/DDBJ databases">
        <authorList>
            <person name="Li M."/>
        </authorList>
    </citation>
    <scope>NUCLEOTIDE SEQUENCE [LARGE SCALE GENOMIC DNA]</scope>
    <source>
        <strain evidence="2 3">BGMRC2036</strain>
    </source>
</reference>
<dbReference type="GO" id="GO:0005737">
    <property type="term" value="C:cytoplasm"/>
    <property type="evidence" value="ECO:0007669"/>
    <property type="project" value="TreeGrafter"/>
</dbReference>
<dbReference type="InterPro" id="IPR037171">
    <property type="entry name" value="NagB/RpiA_transferase-like"/>
</dbReference>
<feature type="domain" description="Glucosamine/galactosamine-6-phosphate isomerase" evidence="1">
    <location>
        <begin position="17"/>
        <end position="238"/>
    </location>
</feature>
<dbReference type="GO" id="GO:0019262">
    <property type="term" value="P:N-acetylneuraminate catabolic process"/>
    <property type="evidence" value="ECO:0007669"/>
    <property type="project" value="TreeGrafter"/>
</dbReference>
<evidence type="ECO:0000313" key="3">
    <source>
        <dbReference type="Proteomes" id="UP000318801"/>
    </source>
</evidence>
<dbReference type="PANTHER" id="PTHR11280">
    <property type="entry name" value="GLUCOSAMINE-6-PHOSPHATE ISOMERASE"/>
    <property type="match status" value="1"/>
</dbReference>
<organism evidence="2 3">
    <name type="scientific">Martelella alba</name>
    <dbReference type="NCBI Taxonomy" id="2590451"/>
    <lineage>
        <taxon>Bacteria</taxon>
        <taxon>Pseudomonadati</taxon>
        <taxon>Pseudomonadota</taxon>
        <taxon>Alphaproteobacteria</taxon>
        <taxon>Hyphomicrobiales</taxon>
        <taxon>Aurantimonadaceae</taxon>
        <taxon>Martelella</taxon>
    </lineage>
</organism>
<name>A0A506U508_9HYPH</name>
<protein>
    <submittedName>
        <fullName evidence="2">Glucosamine-6-phosphate deaminase</fullName>
    </submittedName>
</protein>
<dbReference type="GO" id="GO:0005975">
    <property type="term" value="P:carbohydrate metabolic process"/>
    <property type="evidence" value="ECO:0007669"/>
    <property type="project" value="InterPro"/>
</dbReference>
<evidence type="ECO:0000313" key="2">
    <source>
        <dbReference type="EMBL" id="TPW28271.1"/>
    </source>
</evidence>
<dbReference type="InterPro" id="IPR004547">
    <property type="entry name" value="Glucosamine6P_isomerase"/>
</dbReference>
<dbReference type="AlphaFoldDB" id="A0A506U508"/>
<dbReference type="GO" id="GO:0006043">
    <property type="term" value="P:glucosamine catabolic process"/>
    <property type="evidence" value="ECO:0007669"/>
    <property type="project" value="TreeGrafter"/>
</dbReference>
<gene>
    <name evidence="2" type="ORF">FJU08_18005</name>
</gene>
<dbReference type="GO" id="GO:0004342">
    <property type="term" value="F:glucosamine-6-phosphate deaminase activity"/>
    <property type="evidence" value="ECO:0007669"/>
    <property type="project" value="InterPro"/>
</dbReference>
<accession>A0A506U508</accession>
<dbReference type="OrthoDB" id="9791139at2"/>
<dbReference type="GO" id="GO:0006046">
    <property type="term" value="P:N-acetylglucosamine catabolic process"/>
    <property type="evidence" value="ECO:0007669"/>
    <property type="project" value="TreeGrafter"/>
</dbReference>
<dbReference type="Proteomes" id="UP000318801">
    <property type="component" value="Unassembled WGS sequence"/>
</dbReference>
<comment type="caution">
    <text evidence="2">The sequence shown here is derived from an EMBL/GenBank/DDBJ whole genome shotgun (WGS) entry which is preliminary data.</text>
</comment>
<dbReference type="SUPFAM" id="SSF100950">
    <property type="entry name" value="NagB/RpiA/CoA transferase-like"/>
    <property type="match status" value="1"/>
</dbReference>
<dbReference type="PANTHER" id="PTHR11280:SF6">
    <property type="entry name" value="GLUCOSAMINE-6-PHOSPHATE ISOMERASE NAGB"/>
    <property type="match status" value="1"/>
</dbReference>
<dbReference type="EMBL" id="VHLG01000013">
    <property type="protein sequence ID" value="TPW28271.1"/>
    <property type="molecule type" value="Genomic_DNA"/>
</dbReference>